<dbReference type="Proteomes" id="UP000591131">
    <property type="component" value="Unassembled WGS sequence"/>
</dbReference>
<evidence type="ECO:0000259" key="4">
    <source>
        <dbReference type="Pfam" id="PF07859"/>
    </source>
</evidence>
<feature type="transmembrane region" description="Helical" evidence="3">
    <location>
        <begin position="172"/>
        <end position="193"/>
    </location>
</feature>
<feature type="transmembrane region" description="Helical" evidence="3">
    <location>
        <begin position="72"/>
        <end position="93"/>
    </location>
</feature>
<dbReference type="AlphaFoldDB" id="A0A7J6LHK8"/>
<organism evidence="5 6">
    <name type="scientific">Perkinsus chesapeaki</name>
    <name type="common">Clam parasite</name>
    <name type="synonym">Perkinsus andrewsi</name>
    <dbReference type="NCBI Taxonomy" id="330153"/>
    <lineage>
        <taxon>Eukaryota</taxon>
        <taxon>Sar</taxon>
        <taxon>Alveolata</taxon>
        <taxon>Perkinsozoa</taxon>
        <taxon>Perkinsea</taxon>
        <taxon>Perkinsida</taxon>
        <taxon>Perkinsidae</taxon>
        <taxon>Perkinsus</taxon>
    </lineage>
</organism>
<name>A0A7J6LHK8_PERCH</name>
<keyword evidence="6" id="KW-1185">Reference proteome</keyword>
<dbReference type="InterPro" id="IPR050300">
    <property type="entry name" value="GDXG_lipolytic_enzyme"/>
</dbReference>
<gene>
    <name evidence="5" type="ORF">FOL47_008017</name>
</gene>
<evidence type="ECO:0000256" key="1">
    <source>
        <dbReference type="ARBA" id="ARBA00022801"/>
    </source>
</evidence>
<comment type="caution">
    <text evidence="5">The sequence shown here is derived from an EMBL/GenBank/DDBJ whole genome shotgun (WGS) entry which is preliminary data.</text>
</comment>
<dbReference type="Pfam" id="PF07859">
    <property type="entry name" value="Abhydrolase_3"/>
    <property type="match status" value="2"/>
</dbReference>
<keyword evidence="1" id="KW-0378">Hydrolase</keyword>
<feature type="compositionally biased region" description="Basic and acidic residues" evidence="2">
    <location>
        <begin position="487"/>
        <end position="499"/>
    </location>
</feature>
<sequence length="1087" mass="121903">MHSPSAPPNSSDINAAEEGTGQFAFNVSGPPQEGPNWNDLNYPKGTKLFHYKPHDDLPINVAHRCNLLHANFLLAVAVLLLNIVDTIIVILAYQSPLVTLLYTFLNLVIFGSATFVVFYTGYLALAMRSRRQLLYHKIAAAIMFVIGLYFMLAGGGAINGFLKGLTYNVRGYWWFAVVVESLMWFGYLCFLCYNMYLMIRFCPVSVIISTNVWVWFYLGLKWIRIAFTLLWARLTRRRLRPEERLALFTKPPEEFDIEWKRRSRLIGSYMRLRAAVTEAYDSVLARAAFPGLKTKTMPRTGDLPERLWVRLEERYELPVSQYVVLYYIHGGGYCFLNGVSTHRHFVARMIEALQRELRDGGMVGVKVVGLIVNYSLAPAAILPTQLLEAVNVYRYILSQDKYPVEANRIVLAGDGAGGSLCLGVLKCLQLNHFASHLPHPGCCITMSPIVNLRGGLGRRVLDMSRDALSNAALWHAASCALYGRPSKPRERMDGRDRPGEMSNHVQKSGNFADKEWSSVRAQSPSGHPEENPLFSCACGDLSPTAFGNVPILVQAGGSESMAEEIAAFSESASGSVMLEMYENMFHCFQMHSSLSHSQLALRHMGRFVSDVFGAPQRIPIGRSYSEGMWPMNHSISIDLTGRSAEWSIPFLTPEGTELFKAFWGVSFRAWYLMVKHLIGAVVQLCWMACTGKPIKPEDVITRLIQMPDEFNEESSYDGEYLPEVMRVVEALGKVLKPAVVRLRHPKVHTEMVPATKGCNRGIWVWSSEGPVDDKEHVVLYFIHGGGYCFFDGVTSHLELATNMMETLQKKLRSDGWENVAVVAYIIEYSLAPEKIFPTQLQEVVNGYKFLLSQTRFPVKSDRIVLGGDSAGGGIELGFLKCLAGNYFCKDLPSPSSCLALNPFVDFGYSVARKSYDTSHDLLSNIMLWYCACVLYGRPSHPGERLDTMNHPLESDSYVQKAGRFNDKEWVRVREMAPGHRMDKHPLFSVIDGDLNPEAFANVPILVQAGSVEALHGDISRFADKARHSVCFEVYQDMFHVFPVFSKFVPLGQIAVNRWANFASKALKGEKLPIGKSYAVSEKRVESL</sequence>
<feature type="transmembrane region" description="Helical" evidence="3">
    <location>
        <begin position="134"/>
        <end position="152"/>
    </location>
</feature>
<accession>A0A7J6LHK8</accession>
<evidence type="ECO:0000256" key="3">
    <source>
        <dbReference type="SAM" id="Phobius"/>
    </source>
</evidence>
<protein>
    <recommendedName>
        <fullName evidence="4">Alpha/beta hydrolase fold-3 domain-containing protein</fullName>
    </recommendedName>
</protein>
<dbReference type="Gene3D" id="3.40.50.1820">
    <property type="entry name" value="alpha/beta hydrolase"/>
    <property type="match status" value="2"/>
</dbReference>
<dbReference type="InterPro" id="IPR029058">
    <property type="entry name" value="AB_hydrolase_fold"/>
</dbReference>
<keyword evidence="3" id="KW-1133">Transmembrane helix</keyword>
<dbReference type="PANTHER" id="PTHR48081">
    <property type="entry name" value="AB HYDROLASE SUPERFAMILY PROTEIN C4A8.06C"/>
    <property type="match status" value="1"/>
</dbReference>
<dbReference type="GO" id="GO:0016787">
    <property type="term" value="F:hydrolase activity"/>
    <property type="evidence" value="ECO:0007669"/>
    <property type="project" value="UniProtKB-KW"/>
</dbReference>
<feature type="transmembrane region" description="Helical" evidence="3">
    <location>
        <begin position="99"/>
        <end position="122"/>
    </location>
</feature>
<reference evidence="5 6" key="1">
    <citation type="submission" date="2020-04" db="EMBL/GenBank/DDBJ databases">
        <title>Perkinsus chesapeaki whole genome sequence.</title>
        <authorList>
            <person name="Bogema D.R."/>
        </authorList>
    </citation>
    <scope>NUCLEOTIDE SEQUENCE [LARGE SCALE GENOMIC DNA]</scope>
    <source>
        <strain evidence="5">ATCC PRA-425</strain>
    </source>
</reference>
<dbReference type="InterPro" id="IPR013094">
    <property type="entry name" value="AB_hydrolase_3"/>
</dbReference>
<evidence type="ECO:0000313" key="6">
    <source>
        <dbReference type="Proteomes" id="UP000591131"/>
    </source>
</evidence>
<dbReference type="PANTHER" id="PTHR48081:SF8">
    <property type="entry name" value="ALPHA_BETA HYDROLASE FOLD-3 DOMAIN-CONTAINING PROTEIN-RELATED"/>
    <property type="match status" value="1"/>
</dbReference>
<keyword evidence="3" id="KW-0812">Transmembrane</keyword>
<evidence type="ECO:0000313" key="5">
    <source>
        <dbReference type="EMBL" id="KAF4658331.1"/>
    </source>
</evidence>
<keyword evidence="3" id="KW-0472">Membrane</keyword>
<dbReference type="SUPFAM" id="SSF53474">
    <property type="entry name" value="alpha/beta-Hydrolases"/>
    <property type="match status" value="2"/>
</dbReference>
<evidence type="ECO:0000256" key="2">
    <source>
        <dbReference type="SAM" id="MobiDB-lite"/>
    </source>
</evidence>
<dbReference type="EMBL" id="JAAPAO010000498">
    <property type="protein sequence ID" value="KAF4658331.1"/>
    <property type="molecule type" value="Genomic_DNA"/>
</dbReference>
<dbReference type="OrthoDB" id="408631at2759"/>
<proteinExistence type="predicted"/>
<feature type="domain" description="Alpha/beta hydrolase fold-3" evidence="4">
    <location>
        <begin position="326"/>
        <end position="589"/>
    </location>
</feature>
<feature type="domain" description="Alpha/beta hydrolase fold-3" evidence="4">
    <location>
        <begin position="780"/>
        <end position="934"/>
    </location>
</feature>
<feature type="region of interest" description="Disordered" evidence="2">
    <location>
        <begin position="485"/>
        <end position="508"/>
    </location>
</feature>